<dbReference type="AlphaFoldDB" id="A0A382I0I9"/>
<accession>A0A382I0I9</accession>
<protein>
    <submittedName>
        <fullName evidence="1">Uncharacterized protein</fullName>
    </submittedName>
</protein>
<evidence type="ECO:0000313" key="1">
    <source>
        <dbReference type="EMBL" id="SVB93140.1"/>
    </source>
</evidence>
<sequence length="32" mass="3322">MTATVMTATTVGVDAGLVHVEGDTDRKLPSFT</sequence>
<name>A0A382I0I9_9ZZZZ</name>
<proteinExistence type="predicted"/>
<gene>
    <name evidence="1" type="ORF">METZ01_LOCUS245994</name>
</gene>
<reference evidence="1" key="1">
    <citation type="submission" date="2018-05" db="EMBL/GenBank/DDBJ databases">
        <authorList>
            <person name="Lanie J.A."/>
            <person name="Ng W.-L."/>
            <person name="Kazmierczak K.M."/>
            <person name="Andrzejewski T.M."/>
            <person name="Davidsen T.M."/>
            <person name="Wayne K.J."/>
            <person name="Tettelin H."/>
            <person name="Glass J.I."/>
            <person name="Rusch D."/>
            <person name="Podicherti R."/>
            <person name="Tsui H.-C.T."/>
            <person name="Winkler M.E."/>
        </authorList>
    </citation>
    <scope>NUCLEOTIDE SEQUENCE</scope>
</reference>
<organism evidence="1">
    <name type="scientific">marine metagenome</name>
    <dbReference type="NCBI Taxonomy" id="408172"/>
    <lineage>
        <taxon>unclassified sequences</taxon>
        <taxon>metagenomes</taxon>
        <taxon>ecological metagenomes</taxon>
    </lineage>
</organism>
<feature type="non-terminal residue" evidence="1">
    <location>
        <position position="32"/>
    </location>
</feature>
<dbReference type="EMBL" id="UINC01064453">
    <property type="protein sequence ID" value="SVB93140.1"/>
    <property type="molecule type" value="Genomic_DNA"/>
</dbReference>